<accession>A0A2H1VX15</accession>
<name>A0A2H1VX15_SPOFR</name>
<sequence length="200" mass="23213">MHTSMLFGPGLTRTCRGTYDTTMMNIVDDSKDLDEGFNSYLGVGEPCFGRHKPARLEYHGNALLMLLVFRMSIGGGDCFPLDFVCSTGALRNKQVHGYMTPRLETTICGSQRVAQYGNRACYTLRDKLNQRSLKKPSDHHRWGPVWLMPDPELLNRQIIHCGRPRRKWRDEVYTYDKDWPQTALHREEWKKGRETFAKNK</sequence>
<dbReference type="AlphaFoldDB" id="A0A2H1VX15"/>
<dbReference type="EMBL" id="ODYU01004958">
    <property type="protein sequence ID" value="SOQ45353.1"/>
    <property type="molecule type" value="Genomic_DNA"/>
</dbReference>
<reference evidence="1" key="1">
    <citation type="submission" date="2016-07" db="EMBL/GenBank/DDBJ databases">
        <authorList>
            <person name="Bretaudeau A."/>
        </authorList>
    </citation>
    <scope>NUCLEOTIDE SEQUENCE</scope>
    <source>
        <strain evidence="1">Rice</strain>
        <tissue evidence="1">Whole body</tissue>
    </source>
</reference>
<gene>
    <name evidence="1" type="ORF">SFRICE_020624</name>
</gene>
<organism evidence="1">
    <name type="scientific">Spodoptera frugiperda</name>
    <name type="common">Fall armyworm</name>
    <dbReference type="NCBI Taxonomy" id="7108"/>
    <lineage>
        <taxon>Eukaryota</taxon>
        <taxon>Metazoa</taxon>
        <taxon>Ecdysozoa</taxon>
        <taxon>Arthropoda</taxon>
        <taxon>Hexapoda</taxon>
        <taxon>Insecta</taxon>
        <taxon>Pterygota</taxon>
        <taxon>Neoptera</taxon>
        <taxon>Endopterygota</taxon>
        <taxon>Lepidoptera</taxon>
        <taxon>Glossata</taxon>
        <taxon>Ditrysia</taxon>
        <taxon>Noctuoidea</taxon>
        <taxon>Noctuidae</taxon>
        <taxon>Amphipyrinae</taxon>
        <taxon>Spodoptera</taxon>
    </lineage>
</organism>
<evidence type="ECO:0000313" key="1">
    <source>
        <dbReference type="EMBL" id="SOQ45353.1"/>
    </source>
</evidence>
<proteinExistence type="predicted"/>
<protein>
    <submittedName>
        <fullName evidence="1">SFRICE_020624</fullName>
    </submittedName>
</protein>